<proteinExistence type="predicted"/>
<dbReference type="AlphaFoldDB" id="M1DT47"/>
<keyword evidence="2" id="KW-1133">Transmembrane helix</keyword>
<feature type="compositionally biased region" description="Polar residues" evidence="1">
    <location>
        <begin position="71"/>
        <end position="83"/>
    </location>
</feature>
<organism evidence="3 4">
    <name type="scientific">Solanum tuberosum</name>
    <name type="common">Potato</name>
    <dbReference type="NCBI Taxonomy" id="4113"/>
    <lineage>
        <taxon>Eukaryota</taxon>
        <taxon>Viridiplantae</taxon>
        <taxon>Streptophyta</taxon>
        <taxon>Embryophyta</taxon>
        <taxon>Tracheophyta</taxon>
        <taxon>Spermatophyta</taxon>
        <taxon>Magnoliopsida</taxon>
        <taxon>eudicotyledons</taxon>
        <taxon>Gunneridae</taxon>
        <taxon>Pentapetalae</taxon>
        <taxon>asterids</taxon>
        <taxon>lamiids</taxon>
        <taxon>Solanales</taxon>
        <taxon>Solanaceae</taxon>
        <taxon>Solanoideae</taxon>
        <taxon>Solaneae</taxon>
        <taxon>Solanum</taxon>
    </lineage>
</organism>
<keyword evidence="2" id="KW-0812">Transmembrane</keyword>
<evidence type="ECO:0000313" key="3">
    <source>
        <dbReference type="EnsemblPlants" id="PGSC0003DMT400093979"/>
    </source>
</evidence>
<evidence type="ECO:0000256" key="2">
    <source>
        <dbReference type="SAM" id="Phobius"/>
    </source>
</evidence>
<dbReference type="InParanoid" id="M1DT47"/>
<dbReference type="HOGENOM" id="CLU_1761998_0_0_1"/>
<name>M1DT47_SOLTU</name>
<reference evidence="3" key="2">
    <citation type="submission" date="2015-06" db="UniProtKB">
        <authorList>
            <consortium name="EnsemblPlants"/>
        </authorList>
    </citation>
    <scope>IDENTIFICATION</scope>
    <source>
        <strain evidence="3">DM1-3 516 R44</strain>
    </source>
</reference>
<accession>M1DT47</accession>
<dbReference type="Gramene" id="PGSC0003DMT400093979">
    <property type="protein sequence ID" value="PGSC0003DMT400093979"/>
    <property type="gene ID" value="PGSC0003DMG400043550"/>
</dbReference>
<dbReference type="Proteomes" id="UP000011115">
    <property type="component" value="Unassembled WGS sequence"/>
</dbReference>
<protein>
    <submittedName>
        <fullName evidence="3">Uncharacterized protein</fullName>
    </submittedName>
</protein>
<evidence type="ECO:0000256" key="1">
    <source>
        <dbReference type="SAM" id="MobiDB-lite"/>
    </source>
</evidence>
<dbReference type="EnsemblPlants" id="PGSC0003DMT400093979">
    <property type="protein sequence ID" value="PGSC0003DMT400093979"/>
    <property type="gene ID" value="PGSC0003DMG400043550"/>
</dbReference>
<dbReference type="PaxDb" id="4113-PGSC0003DMT400093979"/>
<evidence type="ECO:0000313" key="4">
    <source>
        <dbReference type="Proteomes" id="UP000011115"/>
    </source>
</evidence>
<keyword evidence="2" id="KW-0472">Membrane</keyword>
<sequence length="148" mass="16487">MRSGDSGVVVYWLGFTDAPTTRLQDHEPGKSPWSLLGRGVVRAGFGGLLVREVQTPPRPVVKTKAREGSHDLTSGPSGVSLPTTGQVKRPWTLARTMNPAVVHWFRNFSAIFFGLFFEVLQYFSLGNIRHRMKSKLAEMEGESCNPYH</sequence>
<reference evidence="4" key="1">
    <citation type="journal article" date="2011" name="Nature">
        <title>Genome sequence and analysis of the tuber crop potato.</title>
        <authorList>
            <consortium name="The Potato Genome Sequencing Consortium"/>
        </authorList>
    </citation>
    <scope>NUCLEOTIDE SEQUENCE [LARGE SCALE GENOMIC DNA]</scope>
    <source>
        <strain evidence="4">cv. DM1-3 516 R44</strain>
    </source>
</reference>
<feature type="region of interest" description="Disordered" evidence="1">
    <location>
        <begin position="61"/>
        <end position="83"/>
    </location>
</feature>
<feature type="transmembrane region" description="Helical" evidence="2">
    <location>
        <begin position="104"/>
        <end position="125"/>
    </location>
</feature>
<keyword evidence="4" id="KW-1185">Reference proteome</keyword>